<evidence type="ECO:0000256" key="2">
    <source>
        <dbReference type="ARBA" id="ARBA00022723"/>
    </source>
</evidence>
<comment type="caution">
    <text evidence="8">The sequence shown here is derived from an EMBL/GenBank/DDBJ whole genome shotgun (WGS) entry which is preliminary data.</text>
</comment>
<evidence type="ECO:0000256" key="1">
    <source>
        <dbReference type="ARBA" id="ARBA00004123"/>
    </source>
</evidence>
<dbReference type="GO" id="GO:0008270">
    <property type="term" value="F:zinc ion binding"/>
    <property type="evidence" value="ECO:0007669"/>
    <property type="project" value="InterPro"/>
</dbReference>
<keyword evidence="9" id="KW-1185">Reference proteome</keyword>
<dbReference type="PANTHER" id="PTHR47338:SF5">
    <property type="entry name" value="ZN(II)2CYS6 TRANSCRIPTION FACTOR (EUROFUNG)"/>
    <property type="match status" value="1"/>
</dbReference>
<dbReference type="GO" id="GO:0003677">
    <property type="term" value="F:DNA binding"/>
    <property type="evidence" value="ECO:0007669"/>
    <property type="project" value="InterPro"/>
</dbReference>
<feature type="region of interest" description="Disordered" evidence="6">
    <location>
        <begin position="170"/>
        <end position="195"/>
    </location>
</feature>
<evidence type="ECO:0000259" key="7">
    <source>
        <dbReference type="PROSITE" id="PS50048"/>
    </source>
</evidence>
<dbReference type="InterPro" id="IPR036864">
    <property type="entry name" value="Zn2-C6_fun-type_DNA-bd_sf"/>
</dbReference>
<keyword evidence="5" id="KW-0539">Nucleus</keyword>
<evidence type="ECO:0000256" key="5">
    <source>
        <dbReference type="ARBA" id="ARBA00023242"/>
    </source>
</evidence>
<dbReference type="PROSITE" id="PS00463">
    <property type="entry name" value="ZN2_CY6_FUNGAL_1"/>
    <property type="match status" value="1"/>
</dbReference>
<dbReference type="PANTHER" id="PTHR47338">
    <property type="entry name" value="ZN(II)2CYS6 TRANSCRIPTION FACTOR (EUROFUNG)-RELATED"/>
    <property type="match status" value="1"/>
</dbReference>
<dbReference type="GO" id="GO:0000981">
    <property type="term" value="F:DNA-binding transcription factor activity, RNA polymerase II-specific"/>
    <property type="evidence" value="ECO:0007669"/>
    <property type="project" value="InterPro"/>
</dbReference>
<dbReference type="PROSITE" id="PS50048">
    <property type="entry name" value="ZN2_CY6_FUNGAL_2"/>
    <property type="match status" value="1"/>
</dbReference>
<feature type="compositionally biased region" description="Pro residues" evidence="6">
    <location>
        <begin position="15"/>
        <end position="24"/>
    </location>
</feature>
<reference evidence="8" key="1">
    <citation type="submission" date="2022-07" db="EMBL/GenBank/DDBJ databases">
        <title>Phylogenomic reconstructions and comparative analyses of Kickxellomycotina fungi.</title>
        <authorList>
            <person name="Reynolds N.K."/>
            <person name="Stajich J.E."/>
            <person name="Barry K."/>
            <person name="Grigoriev I.V."/>
            <person name="Crous P."/>
            <person name="Smith M.E."/>
        </authorList>
    </citation>
    <scope>NUCLEOTIDE SEQUENCE</scope>
    <source>
        <strain evidence="8">RSA 861</strain>
    </source>
</reference>
<gene>
    <name evidence="8" type="ORF">IWQ60_003089</name>
</gene>
<keyword evidence="4" id="KW-0804">Transcription</keyword>
<dbReference type="EMBL" id="JANBPT010000127">
    <property type="protein sequence ID" value="KAJ1927239.1"/>
    <property type="molecule type" value="Genomic_DNA"/>
</dbReference>
<dbReference type="SMART" id="SM00066">
    <property type="entry name" value="GAL4"/>
    <property type="match status" value="1"/>
</dbReference>
<dbReference type="Pfam" id="PF00172">
    <property type="entry name" value="Zn_clus"/>
    <property type="match status" value="1"/>
</dbReference>
<feature type="region of interest" description="Disordered" evidence="6">
    <location>
        <begin position="1"/>
        <end position="40"/>
    </location>
</feature>
<proteinExistence type="predicted"/>
<dbReference type="InterPro" id="IPR050815">
    <property type="entry name" value="TF_fung"/>
</dbReference>
<dbReference type="GO" id="GO:0006351">
    <property type="term" value="P:DNA-templated transcription"/>
    <property type="evidence" value="ECO:0007669"/>
    <property type="project" value="InterPro"/>
</dbReference>
<comment type="subcellular location">
    <subcellularLocation>
        <location evidence="1">Nucleus</location>
    </subcellularLocation>
</comment>
<evidence type="ECO:0000256" key="4">
    <source>
        <dbReference type="ARBA" id="ARBA00023163"/>
    </source>
</evidence>
<evidence type="ECO:0000256" key="3">
    <source>
        <dbReference type="ARBA" id="ARBA00023015"/>
    </source>
</evidence>
<name>A0A9W8ABG5_9FUNG</name>
<keyword evidence="3" id="KW-0805">Transcription regulation</keyword>
<keyword evidence="2" id="KW-0479">Metal-binding</keyword>
<evidence type="ECO:0000256" key="6">
    <source>
        <dbReference type="SAM" id="MobiDB-lite"/>
    </source>
</evidence>
<sequence>MLHLPSNSLLSHQPSPRPPSPPHTSRPSPTKAKEQPKAAAAVTKTRRVCDHCAARRFRCDGQTPCGSCQRRLYNCHYSPFAKRKPRLLPPKDKLQGCHSFVLGSDQAAGAVVQTKGVTVASVSDKAPYPSTTLAAISGCVVPFTAPRSPYSSSSSTSPQAAPVTALRRVHGQPGPLHHHPLPSSQKASDHEPSASTVTMIDYKDSDWLRMASDRLDHLMGRLSQFMTGLRAGDLASPIEFVEAMQWPPSPPCSPEPELDWSTPPPTSLSPTLLNSEDVFFHPGLVYPLIRHFFDNFVRFKPQWQKQRFLRRLSQEQVPRCLLASMLAYSAQMYSHPEQHRSHFEVCVTEYTRRAEALMLSEMEHPTLDTLTSALLLCLVGCNYCEVEKMDTFGSMALRLIFRMNLHRLDAPRGPGTNSGSVSKADRLIHELQRRTAWGVLSVCSIARLLGKISYTFDIDTFCMNEVDDRILQSLTHALNVQEGLPALIWPLFNRSFGLRPSNQLVGIASRLTDDRRRQTLGIPVAMSAIQATNKDLEVWSRDLPDPYRLDRTSTRNRYTKTQPVVLDGLMHCLFYLCIYYNNSSLLLDPMRAQHPLAVRECEVMTRTSLRVMSRDLMVPLRSVPLALRPLNCFFYGYYGLQACLHNAAATGSLETSDLIPLINDVYHLMAEYTIHSKFSVALVESLPTMLGRYNVEWTPPASVLEMIDHEGGENCRADDP</sequence>
<feature type="compositionally biased region" description="Low complexity" evidence="6">
    <location>
        <begin position="170"/>
        <end position="185"/>
    </location>
</feature>
<dbReference type="Gene3D" id="4.10.240.10">
    <property type="entry name" value="Zn(2)-C6 fungal-type DNA-binding domain"/>
    <property type="match status" value="1"/>
</dbReference>
<protein>
    <recommendedName>
        <fullName evidence="7">Zn(2)-C6 fungal-type domain-containing protein</fullName>
    </recommendedName>
</protein>
<dbReference type="CDD" id="cd00067">
    <property type="entry name" value="GAL4"/>
    <property type="match status" value="1"/>
</dbReference>
<evidence type="ECO:0000313" key="8">
    <source>
        <dbReference type="EMBL" id="KAJ1927239.1"/>
    </source>
</evidence>
<dbReference type="OrthoDB" id="2269373at2759"/>
<dbReference type="InterPro" id="IPR001138">
    <property type="entry name" value="Zn2Cys6_DnaBD"/>
</dbReference>
<dbReference type="CDD" id="cd12148">
    <property type="entry name" value="fungal_TF_MHR"/>
    <property type="match status" value="1"/>
</dbReference>
<dbReference type="SUPFAM" id="SSF57701">
    <property type="entry name" value="Zn2/Cys6 DNA-binding domain"/>
    <property type="match status" value="1"/>
</dbReference>
<dbReference type="GO" id="GO:0005634">
    <property type="term" value="C:nucleus"/>
    <property type="evidence" value="ECO:0007669"/>
    <property type="project" value="UniProtKB-SubCell"/>
</dbReference>
<organism evidence="8 9">
    <name type="scientific">Tieghemiomyces parasiticus</name>
    <dbReference type="NCBI Taxonomy" id="78921"/>
    <lineage>
        <taxon>Eukaryota</taxon>
        <taxon>Fungi</taxon>
        <taxon>Fungi incertae sedis</taxon>
        <taxon>Zoopagomycota</taxon>
        <taxon>Kickxellomycotina</taxon>
        <taxon>Dimargaritomycetes</taxon>
        <taxon>Dimargaritales</taxon>
        <taxon>Dimargaritaceae</taxon>
        <taxon>Tieghemiomyces</taxon>
    </lineage>
</organism>
<feature type="domain" description="Zn(2)-C6 fungal-type" evidence="7">
    <location>
        <begin position="48"/>
        <end position="77"/>
    </location>
</feature>
<evidence type="ECO:0000313" key="9">
    <source>
        <dbReference type="Proteomes" id="UP001150569"/>
    </source>
</evidence>
<accession>A0A9W8ABG5</accession>
<dbReference type="AlphaFoldDB" id="A0A9W8ABG5"/>
<dbReference type="Proteomes" id="UP001150569">
    <property type="component" value="Unassembled WGS sequence"/>
</dbReference>